<evidence type="ECO:0000256" key="1">
    <source>
        <dbReference type="SAM" id="SignalP"/>
    </source>
</evidence>
<keyword evidence="1" id="KW-0732">Signal</keyword>
<dbReference type="EMBL" id="JAFFGZ010000006">
    <property type="protein sequence ID" value="KAK4642985.1"/>
    <property type="molecule type" value="Genomic_DNA"/>
</dbReference>
<evidence type="ECO:0000313" key="2">
    <source>
        <dbReference type="EMBL" id="KAK4642985.1"/>
    </source>
</evidence>
<name>A0ABR0FIV6_9PEZI</name>
<protein>
    <submittedName>
        <fullName evidence="2">Uncharacterized protein</fullName>
    </submittedName>
</protein>
<keyword evidence="3" id="KW-1185">Reference proteome</keyword>
<dbReference type="Proteomes" id="UP001322138">
    <property type="component" value="Unassembled WGS sequence"/>
</dbReference>
<dbReference type="Pfam" id="PF14273">
    <property type="entry name" value="DUF4360"/>
    <property type="match status" value="1"/>
</dbReference>
<proteinExistence type="predicted"/>
<dbReference type="GeneID" id="87891837"/>
<accession>A0ABR0FIV6</accession>
<reference evidence="2 3" key="1">
    <citation type="journal article" date="2023" name="bioRxiv">
        <title>High-quality genome assemblies of four members of thePodospora anserinaspecies complex.</title>
        <authorList>
            <person name="Ament-Velasquez S.L."/>
            <person name="Vogan A.A."/>
            <person name="Wallerman O."/>
            <person name="Hartmann F."/>
            <person name="Gautier V."/>
            <person name="Silar P."/>
            <person name="Giraud T."/>
            <person name="Johannesson H."/>
        </authorList>
    </citation>
    <scope>NUCLEOTIDE SEQUENCE [LARGE SCALE GENOMIC DNA]</scope>
    <source>
        <strain evidence="2 3">CBS 112042</strain>
    </source>
</reference>
<dbReference type="InterPro" id="IPR025649">
    <property type="entry name" value="DUF4360"/>
</dbReference>
<feature type="signal peptide" evidence="1">
    <location>
        <begin position="1"/>
        <end position="17"/>
    </location>
</feature>
<comment type="caution">
    <text evidence="2">The sequence shown here is derived from an EMBL/GenBank/DDBJ whole genome shotgun (WGS) entry which is preliminary data.</text>
</comment>
<evidence type="ECO:0000313" key="3">
    <source>
        <dbReference type="Proteomes" id="UP001322138"/>
    </source>
</evidence>
<organism evidence="2 3">
    <name type="scientific">Podospora bellae-mahoneyi</name>
    <dbReference type="NCBI Taxonomy" id="2093777"/>
    <lineage>
        <taxon>Eukaryota</taxon>
        <taxon>Fungi</taxon>
        <taxon>Dikarya</taxon>
        <taxon>Ascomycota</taxon>
        <taxon>Pezizomycotina</taxon>
        <taxon>Sordariomycetes</taxon>
        <taxon>Sordariomycetidae</taxon>
        <taxon>Sordariales</taxon>
        <taxon>Podosporaceae</taxon>
        <taxon>Podospora</taxon>
    </lineage>
</organism>
<gene>
    <name evidence="2" type="ORF">QC761_0063140</name>
</gene>
<dbReference type="RefSeq" id="XP_062731961.1">
    <property type="nucleotide sequence ID" value="XM_062872609.1"/>
</dbReference>
<feature type="chain" id="PRO_5045362775" evidence="1">
    <location>
        <begin position="18"/>
        <end position="193"/>
    </location>
</feature>
<sequence>MKFLGITTLLLPATALAQGVVFTRQIIATGDGCNSATIRPVFSADNRSVEVTLDRFFAQLPIPRETFCSLDFRVTHPVGRSTVNAVATLIGDVSLPEAGVSAFVQRNYVISPTTVGRPTGETDPPALEFVGPTAVGFNEVDRFTYSQSFTATQDRTVSIKLNDARLRLQQSTGDEGFIRQSVFILDIHDQSSS</sequence>